<dbReference type="GO" id="GO:0000977">
    <property type="term" value="F:RNA polymerase II transcription regulatory region sequence-specific DNA binding"/>
    <property type="evidence" value="ECO:0007669"/>
    <property type="project" value="TreeGrafter"/>
</dbReference>
<dbReference type="Proteomes" id="UP000694419">
    <property type="component" value="Unplaced"/>
</dbReference>
<dbReference type="PANTHER" id="PTHR24329">
    <property type="entry name" value="HOMEOBOX PROTEIN ARISTALESS"/>
    <property type="match status" value="1"/>
</dbReference>
<dbReference type="SMART" id="SM00389">
    <property type="entry name" value="HOX"/>
    <property type="match status" value="1"/>
</dbReference>
<dbReference type="CDD" id="cd00086">
    <property type="entry name" value="homeodomain"/>
    <property type="match status" value="1"/>
</dbReference>
<evidence type="ECO:0000256" key="4">
    <source>
        <dbReference type="ARBA" id="ARBA00023155"/>
    </source>
</evidence>
<feature type="compositionally biased region" description="Low complexity" evidence="8">
    <location>
        <begin position="90"/>
        <end position="102"/>
    </location>
</feature>
<evidence type="ECO:0000256" key="7">
    <source>
        <dbReference type="RuleBase" id="RU000682"/>
    </source>
</evidence>
<protein>
    <recommendedName>
        <fullName evidence="13">Aristaless related homeobox</fullName>
    </recommendedName>
</protein>
<dbReference type="PROSITE" id="PS50071">
    <property type="entry name" value="HOMEOBOX_2"/>
    <property type="match status" value="1"/>
</dbReference>
<dbReference type="PROSITE" id="PS00027">
    <property type="entry name" value="HOMEOBOX_1"/>
    <property type="match status" value="1"/>
</dbReference>
<keyword evidence="3 6" id="KW-0238">DNA-binding</keyword>
<feature type="compositionally biased region" description="Gly residues" evidence="8">
    <location>
        <begin position="103"/>
        <end position="114"/>
    </location>
</feature>
<feature type="domain" description="Homeobox" evidence="9">
    <location>
        <begin position="187"/>
        <end position="216"/>
    </location>
</feature>
<evidence type="ECO:0000256" key="8">
    <source>
        <dbReference type="SAM" id="MobiDB-lite"/>
    </source>
</evidence>
<evidence type="ECO:0000256" key="6">
    <source>
        <dbReference type="PROSITE-ProRule" id="PRU00108"/>
    </source>
</evidence>
<reference evidence="11" key="1">
    <citation type="submission" date="2025-08" db="UniProtKB">
        <authorList>
            <consortium name="Ensembl"/>
        </authorList>
    </citation>
    <scope>IDENTIFICATION</scope>
</reference>
<evidence type="ECO:0000313" key="11">
    <source>
        <dbReference type="Ensembl" id="ENSCPGP00000015597.1"/>
    </source>
</evidence>
<feature type="compositionally biased region" description="Gly residues" evidence="8">
    <location>
        <begin position="55"/>
        <end position="68"/>
    </location>
</feature>
<dbReference type="InterPro" id="IPR017970">
    <property type="entry name" value="Homeobox_CS"/>
</dbReference>
<dbReference type="Gene3D" id="1.10.10.60">
    <property type="entry name" value="Homeodomain-like"/>
    <property type="match status" value="1"/>
</dbReference>
<feature type="domain" description="OAR" evidence="10">
    <location>
        <begin position="340"/>
        <end position="353"/>
    </location>
</feature>
<dbReference type="PROSITE" id="PS50803">
    <property type="entry name" value="OAR"/>
    <property type="match status" value="1"/>
</dbReference>
<evidence type="ECO:0000256" key="2">
    <source>
        <dbReference type="ARBA" id="ARBA00022473"/>
    </source>
</evidence>
<dbReference type="Pfam" id="PF00046">
    <property type="entry name" value="Homeodomain"/>
    <property type="match status" value="1"/>
</dbReference>
<evidence type="ECO:0008006" key="13">
    <source>
        <dbReference type="Google" id="ProtNLM"/>
    </source>
</evidence>
<evidence type="ECO:0000259" key="10">
    <source>
        <dbReference type="PROSITE" id="PS50803"/>
    </source>
</evidence>
<proteinExistence type="predicted"/>
<keyword evidence="12" id="KW-1185">Reference proteome</keyword>
<dbReference type="Pfam" id="PF03826">
    <property type="entry name" value="OAR"/>
    <property type="match status" value="1"/>
</dbReference>
<dbReference type="AlphaFoldDB" id="A0A8C3JZJ4"/>
<dbReference type="PANTHER" id="PTHR24329:SF340">
    <property type="entry name" value="ARISTALESS RELATED HOMEOBOX"/>
    <property type="match status" value="1"/>
</dbReference>
<accession>A0A8C3JZJ4</accession>
<organism evidence="11 12">
    <name type="scientific">Calidris pygmaea</name>
    <name type="common">Spoon-billed sandpiper</name>
    <dbReference type="NCBI Taxonomy" id="425635"/>
    <lineage>
        <taxon>Eukaryota</taxon>
        <taxon>Metazoa</taxon>
        <taxon>Chordata</taxon>
        <taxon>Craniata</taxon>
        <taxon>Vertebrata</taxon>
        <taxon>Euteleostomi</taxon>
        <taxon>Archelosauria</taxon>
        <taxon>Archosauria</taxon>
        <taxon>Dinosauria</taxon>
        <taxon>Saurischia</taxon>
        <taxon>Theropoda</taxon>
        <taxon>Coelurosauria</taxon>
        <taxon>Aves</taxon>
        <taxon>Neognathae</taxon>
        <taxon>Neoaves</taxon>
        <taxon>Charadriiformes</taxon>
        <taxon>Scolopacidae</taxon>
        <taxon>Calidris</taxon>
    </lineage>
</organism>
<dbReference type="InterPro" id="IPR003654">
    <property type="entry name" value="OAR_dom"/>
</dbReference>
<keyword evidence="4 6" id="KW-0371">Homeobox</keyword>
<dbReference type="InterPro" id="IPR009057">
    <property type="entry name" value="Homeodomain-like_sf"/>
</dbReference>
<feature type="region of interest" description="Disordered" evidence="8">
    <location>
        <begin position="1"/>
        <end position="133"/>
    </location>
</feature>
<dbReference type="InterPro" id="IPR001356">
    <property type="entry name" value="HD"/>
</dbReference>
<feature type="DNA-binding region" description="Homeobox" evidence="6">
    <location>
        <begin position="189"/>
        <end position="217"/>
    </location>
</feature>
<comment type="subcellular location">
    <subcellularLocation>
        <location evidence="1 6 7">Nucleus</location>
    </subcellularLocation>
</comment>
<dbReference type="GO" id="GO:0000981">
    <property type="term" value="F:DNA-binding transcription factor activity, RNA polymerase II-specific"/>
    <property type="evidence" value="ECO:0007669"/>
    <property type="project" value="InterPro"/>
</dbReference>
<reference evidence="11" key="2">
    <citation type="submission" date="2025-09" db="UniProtKB">
        <authorList>
            <consortium name="Ensembl"/>
        </authorList>
    </citation>
    <scope>IDENTIFICATION</scope>
</reference>
<evidence type="ECO:0000256" key="1">
    <source>
        <dbReference type="ARBA" id="ARBA00004123"/>
    </source>
</evidence>
<dbReference type="GO" id="GO:0005634">
    <property type="term" value="C:nucleus"/>
    <property type="evidence" value="ECO:0007669"/>
    <property type="project" value="UniProtKB-SubCell"/>
</dbReference>
<evidence type="ECO:0000259" key="9">
    <source>
        <dbReference type="PROSITE" id="PS50071"/>
    </source>
</evidence>
<sequence>CRGAEPGAARPNKTRRGAGALPAASPPPCRAPPPPPRRPCTSSPPTSSTASWGGTVRGGGAGGGGAGDGSLAAGPGNSPLLSPHLRRGARGAAVAAGRPGARPRGGAGGDGAGGTVARPGGAAGGSAEEEAAAVPHHLQRLPAGGAGARLPQVPLPRRLHQVGAGGGPGGAGAGAEAARPLTVWCPRREELALRLELTEARVQVWFQNRRAKWRKREKNEILGTVPGISLTHPLGLFLDVPLSHSPLLDHTWRSMPLSTLAVPSISPAFSPSTLGPFGLSSLTWTSLFRNPILNPHFGRFLNALNPLMTTASVLMKAPGPPSDPAFTAFTDPAAVERKTSSIAALRLKAKEHSAQIPQLNLISSLTNTNKELC</sequence>
<dbReference type="InterPro" id="IPR050649">
    <property type="entry name" value="Paired_Homeobox_TFs"/>
</dbReference>
<evidence type="ECO:0000256" key="3">
    <source>
        <dbReference type="ARBA" id="ARBA00023125"/>
    </source>
</evidence>
<evidence type="ECO:0000256" key="5">
    <source>
        <dbReference type="ARBA" id="ARBA00023242"/>
    </source>
</evidence>
<keyword evidence="5 6" id="KW-0539">Nucleus</keyword>
<name>A0A8C3JZJ4_9CHAR</name>
<evidence type="ECO:0000313" key="12">
    <source>
        <dbReference type="Proteomes" id="UP000694419"/>
    </source>
</evidence>
<dbReference type="SUPFAM" id="SSF46689">
    <property type="entry name" value="Homeodomain-like"/>
    <property type="match status" value="1"/>
</dbReference>
<dbReference type="Ensembl" id="ENSCPGT00000017079.1">
    <property type="protein sequence ID" value="ENSCPGP00000015597.1"/>
    <property type="gene ID" value="ENSCPGG00000010983.1"/>
</dbReference>
<feature type="compositionally biased region" description="Pro residues" evidence="8">
    <location>
        <begin position="24"/>
        <end position="38"/>
    </location>
</feature>
<keyword evidence="2" id="KW-0217">Developmental protein</keyword>
<feature type="compositionally biased region" description="Low complexity" evidence="8">
    <location>
        <begin position="39"/>
        <end position="54"/>
    </location>
</feature>